<feature type="region of interest" description="Disordered" evidence="3">
    <location>
        <begin position="459"/>
        <end position="490"/>
    </location>
</feature>
<dbReference type="InterPro" id="IPR015915">
    <property type="entry name" value="Kelch-typ_b-propeller"/>
</dbReference>
<reference evidence="4" key="2">
    <citation type="submission" date="2025-08" db="UniProtKB">
        <authorList>
            <consortium name="Ensembl"/>
        </authorList>
    </citation>
    <scope>IDENTIFICATION</scope>
    <source>
        <strain evidence="4">breed Abyssinian</strain>
    </source>
</reference>
<dbReference type="PANTHER" id="PTHR45972">
    <property type="entry name" value="BTB_2 DOMAIN-CONTAINING PROTEIN"/>
    <property type="match status" value="1"/>
</dbReference>
<keyword evidence="5" id="KW-1185">Reference proteome</keyword>
<dbReference type="Gene3D" id="2.120.10.80">
    <property type="entry name" value="Kelch-type beta propeller"/>
    <property type="match status" value="1"/>
</dbReference>
<feature type="region of interest" description="Disordered" evidence="3">
    <location>
        <begin position="27"/>
        <end position="53"/>
    </location>
</feature>
<dbReference type="InterPro" id="IPR006652">
    <property type="entry name" value="Kelch_1"/>
</dbReference>
<gene>
    <name evidence="4" type="primary">KLHDC7A</name>
</gene>
<reference evidence="4" key="3">
    <citation type="submission" date="2025-09" db="UniProtKB">
        <authorList>
            <consortium name="Ensembl"/>
        </authorList>
    </citation>
    <scope>IDENTIFICATION</scope>
    <source>
        <strain evidence="4">breed Abyssinian</strain>
    </source>
</reference>
<keyword evidence="2" id="KW-0677">Repeat</keyword>
<accession>A0ABI7ZJZ9</accession>
<dbReference type="SUPFAM" id="SSF117281">
    <property type="entry name" value="Kelch motif"/>
    <property type="match status" value="1"/>
</dbReference>
<dbReference type="PANTHER" id="PTHR45972:SF1">
    <property type="entry name" value="KELCH DOMAIN-CONTAINING PROTEIN 7A"/>
    <property type="match status" value="1"/>
</dbReference>
<reference evidence="4 5" key="1">
    <citation type="submission" date="2021-02" db="EMBL/GenBank/DDBJ databases">
        <title>Safari Cat Assemblies.</title>
        <authorList>
            <person name="Bredemeyer K.R."/>
            <person name="Murphy W.J."/>
        </authorList>
    </citation>
    <scope>NUCLEOTIDE SEQUENCE [LARGE SCALE GENOMIC DNA]</scope>
</reference>
<feature type="region of interest" description="Disordered" evidence="3">
    <location>
        <begin position="1"/>
        <end position="20"/>
    </location>
</feature>
<feature type="compositionally biased region" description="Low complexity" evidence="3">
    <location>
        <begin position="481"/>
        <end position="490"/>
    </location>
</feature>
<protein>
    <submittedName>
        <fullName evidence="4">Kelch domain containing 7A</fullName>
    </submittedName>
</protein>
<dbReference type="InterPro" id="IPR052310">
    <property type="entry name" value="Kelch/BTB_domain_protein"/>
</dbReference>
<feature type="compositionally biased region" description="Basic and acidic residues" evidence="3">
    <location>
        <begin position="128"/>
        <end position="137"/>
    </location>
</feature>
<dbReference type="SMART" id="SM00612">
    <property type="entry name" value="Kelch"/>
    <property type="match status" value="2"/>
</dbReference>
<evidence type="ECO:0000313" key="5">
    <source>
        <dbReference type="Proteomes" id="UP000823872"/>
    </source>
</evidence>
<evidence type="ECO:0000256" key="1">
    <source>
        <dbReference type="ARBA" id="ARBA00022441"/>
    </source>
</evidence>
<feature type="region of interest" description="Disordered" evidence="3">
    <location>
        <begin position="396"/>
        <end position="439"/>
    </location>
</feature>
<evidence type="ECO:0000313" key="4">
    <source>
        <dbReference type="Ensembl" id="ENSFCTP00005046783.1"/>
    </source>
</evidence>
<dbReference type="Pfam" id="PF01344">
    <property type="entry name" value="Kelch_1"/>
    <property type="match status" value="2"/>
</dbReference>
<feature type="region of interest" description="Disordered" evidence="3">
    <location>
        <begin position="125"/>
        <end position="303"/>
    </location>
</feature>
<evidence type="ECO:0000256" key="2">
    <source>
        <dbReference type="ARBA" id="ARBA00022737"/>
    </source>
</evidence>
<dbReference type="GeneTree" id="ENSGT00940000162724"/>
<dbReference type="Proteomes" id="UP000823872">
    <property type="component" value="Chromosome C1"/>
</dbReference>
<organism evidence="4 5">
    <name type="scientific">Felis catus</name>
    <name type="common">Cat</name>
    <name type="synonym">Felis silvestris catus</name>
    <dbReference type="NCBI Taxonomy" id="9685"/>
    <lineage>
        <taxon>Eukaryota</taxon>
        <taxon>Metazoa</taxon>
        <taxon>Chordata</taxon>
        <taxon>Craniata</taxon>
        <taxon>Vertebrata</taxon>
        <taxon>Euteleostomi</taxon>
        <taxon>Mammalia</taxon>
        <taxon>Eutheria</taxon>
        <taxon>Laurasiatheria</taxon>
        <taxon>Carnivora</taxon>
        <taxon>Feliformia</taxon>
        <taxon>Felidae</taxon>
        <taxon>Felinae</taxon>
        <taxon>Felis</taxon>
    </lineage>
</organism>
<evidence type="ECO:0000256" key="3">
    <source>
        <dbReference type="SAM" id="MobiDB-lite"/>
    </source>
</evidence>
<keyword evidence="1" id="KW-0880">Kelch repeat</keyword>
<sequence length="895" mass="96225">MWSQNPSQHSLRGSHYQSDQLERRTPYWPGLPCSNSSSGRPEPAQSPLRVSPAPAGTRTIINRILDILWPQVGLGSMLPGRGGAESQDWHLDMQLAGKVVLSAAALLLVTAAYRLYRLRPARAPLGDRNSKAEEKAEGSGQPADPGAVPGAPHRALRHRRGSKGAGAPLGCGQESQGGSRVPATGRSPEDAEAQEAQEREKKGAGVEAGGQGLVSELAPPRCSGREAGTAVGGKPEPPHHPTVGDEFQSSPLGLAAAEGSRVGRAPTPWRDGGSPGQPGLGEQESPATSLMAHTEGESDTNRSWVFPRNRGVHGEEAGALQAAVDMGLTLHQREGAASASYTYSSVSRVRVEESFIPEKVEGMGPRLKGKVYDYYVESTSWATSKGRLAPRTAAPAEAPLPVPLPGAPGTEAASGGREGGAETPTSSQPGPSPPTQGFGRKESLVRIMENPELQLQLEGFGAPAPSCPDQSAPPGHPLPQASLGSSSAGSSREAHVQLVAGTNFFHLPLAPGSAPDVHLDLGNCYQVLTLAKKQKLEALKEAAYKVMSDNYLQVLRSPDIYGCLSGTERELILRRRLRGRERLVVADVCPQEGSGRLCCYDEAQDAWHPLARLPPEAVSRGCALCSLFNYLFVASGCRGPGHEPSNRVFCYNPLTGIWSEVCPLNQARPHCRLVALDGHLYAIGGECLNTVERYDPRLDRWTFAPPLPSDSFALAHTATACAGDVYVTGGTLRYLLLRFSAREQRWRAGPTGGGKDRTAEMVAVNGFLYRFDLDRRLGISVHRCSASARLWYECATYRTPYPDAFQCAPVGDLIYCVGRWRSLCFLADHISPRILVYSKEEKPPVSSHLKTYTLYWSAKNTSDCHIWGLRRGRRRCDLRATVLLGPCFGPSLAGR</sequence>
<dbReference type="Ensembl" id="ENSFCTT00005064436.1">
    <property type="protein sequence ID" value="ENSFCTP00005046783.1"/>
    <property type="gene ID" value="ENSFCTG00005022528.1"/>
</dbReference>
<feature type="compositionally biased region" description="Low complexity" evidence="3">
    <location>
        <begin position="407"/>
        <end position="429"/>
    </location>
</feature>
<feature type="compositionally biased region" description="Polar residues" evidence="3">
    <location>
        <begin position="1"/>
        <end position="19"/>
    </location>
</feature>
<name>A0ABI7ZJZ9_FELCA</name>
<proteinExistence type="predicted"/>